<dbReference type="AlphaFoldDB" id="A0A831X182"/>
<dbReference type="InterPro" id="IPR012337">
    <property type="entry name" value="RNaseH-like_sf"/>
</dbReference>
<feature type="domain" description="RNase H type-1" evidence="1">
    <location>
        <begin position="7"/>
        <end position="140"/>
    </location>
</feature>
<gene>
    <name evidence="2" type="ORF">ENP34_05110</name>
</gene>
<name>A0A831X182_9BACT</name>
<evidence type="ECO:0000259" key="1">
    <source>
        <dbReference type="PROSITE" id="PS50879"/>
    </source>
</evidence>
<evidence type="ECO:0000313" key="2">
    <source>
        <dbReference type="EMBL" id="HEG90806.1"/>
    </source>
</evidence>
<proteinExistence type="predicted"/>
<sequence length="140" mass="15683">MTDTASFPADVRLLVDGGSLGNPGRGYGSFRLTDREGHEQTIRLEFGDQVTNNQAEYRTLIAALEAALAHALEHGWAPERLSLSIVTDSQLMVEQIAGHWKVRQPHLKPLHERARALLQRFGRVEISWRPREEIAAVLGH</sequence>
<comment type="caution">
    <text evidence="2">The sequence shown here is derived from an EMBL/GenBank/DDBJ whole genome shotgun (WGS) entry which is preliminary data.</text>
</comment>
<dbReference type="InterPro" id="IPR002156">
    <property type="entry name" value="RNaseH_domain"/>
</dbReference>
<dbReference type="Pfam" id="PF13456">
    <property type="entry name" value="RVT_3"/>
    <property type="match status" value="1"/>
</dbReference>
<dbReference type="SUPFAM" id="SSF53098">
    <property type="entry name" value="Ribonuclease H-like"/>
    <property type="match status" value="1"/>
</dbReference>
<dbReference type="InterPro" id="IPR036397">
    <property type="entry name" value="RNaseH_sf"/>
</dbReference>
<dbReference type="GO" id="GO:0003676">
    <property type="term" value="F:nucleic acid binding"/>
    <property type="evidence" value="ECO:0007669"/>
    <property type="project" value="InterPro"/>
</dbReference>
<organism evidence="2">
    <name type="scientific">Thermorudis peleae</name>
    <dbReference type="NCBI Taxonomy" id="1382356"/>
    <lineage>
        <taxon>Bacteria</taxon>
        <taxon>Pseudomonadati</taxon>
        <taxon>Thermomicrobiota</taxon>
        <taxon>Thermomicrobia</taxon>
        <taxon>Thermomicrobia incertae sedis</taxon>
        <taxon>Thermorudis</taxon>
    </lineage>
</organism>
<dbReference type="Gene3D" id="3.30.420.10">
    <property type="entry name" value="Ribonuclease H-like superfamily/Ribonuclease H"/>
    <property type="match status" value="1"/>
</dbReference>
<accession>A0A831X182</accession>
<protein>
    <submittedName>
        <fullName evidence="2">Ribonuclease HI family protein</fullName>
    </submittedName>
</protein>
<reference evidence="2" key="1">
    <citation type="journal article" date="2020" name="mSystems">
        <title>Genome- and Community-Level Interaction Insights into Carbon Utilization and Element Cycling Functions of Hydrothermarchaeota in Hydrothermal Sediment.</title>
        <authorList>
            <person name="Zhou Z."/>
            <person name="Liu Y."/>
            <person name="Xu W."/>
            <person name="Pan J."/>
            <person name="Luo Z.H."/>
            <person name="Li M."/>
        </authorList>
    </citation>
    <scope>NUCLEOTIDE SEQUENCE [LARGE SCALE GENOMIC DNA]</scope>
    <source>
        <strain evidence="2">SpSt-210</strain>
    </source>
</reference>
<dbReference type="PROSITE" id="PS50879">
    <property type="entry name" value="RNASE_H_1"/>
    <property type="match status" value="1"/>
</dbReference>
<dbReference type="CDD" id="cd09279">
    <property type="entry name" value="RNase_HI_like"/>
    <property type="match status" value="1"/>
</dbReference>
<dbReference type="PANTHER" id="PTHR48475">
    <property type="entry name" value="RIBONUCLEASE H"/>
    <property type="match status" value="1"/>
</dbReference>
<dbReference type="PANTHER" id="PTHR48475:SF1">
    <property type="entry name" value="RNASE H TYPE-1 DOMAIN-CONTAINING PROTEIN"/>
    <property type="match status" value="1"/>
</dbReference>
<dbReference type="EMBL" id="DSIY01000122">
    <property type="protein sequence ID" value="HEG90806.1"/>
    <property type="molecule type" value="Genomic_DNA"/>
</dbReference>
<dbReference type="GO" id="GO:0004523">
    <property type="term" value="F:RNA-DNA hybrid ribonuclease activity"/>
    <property type="evidence" value="ECO:0007669"/>
    <property type="project" value="InterPro"/>
</dbReference>